<sequence length="161" mass="18099">MALIRISFRHGTRRRHDYNLAVQYFQVPGWHSSLRILPTQSRFDDGFLTVLLKQVSGSFQGFDRIEVNGEEVLRLNEPPHARRIRAYPGQILHVLYPPNDSISSSDQALHLMQGLALSDDGNDGGDNDDNDDNDGYETDGDDMAGNQTDALVDFLDCMSDM</sequence>
<feature type="compositionally biased region" description="Acidic residues" evidence="1">
    <location>
        <begin position="120"/>
        <end position="142"/>
    </location>
</feature>
<dbReference type="EMBL" id="KV442026">
    <property type="protein sequence ID" value="OAQ32265.1"/>
    <property type="molecule type" value="Genomic_DNA"/>
</dbReference>
<accession>A0A197K455</accession>
<dbReference type="AlphaFoldDB" id="A0A197K455"/>
<reference evidence="2 3" key="1">
    <citation type="submission" date="2016-05" db="EMBL/GenBank/DDBJ databases">
        <title>Genome sequencing reveals origins of a unique bacterial endosymbiosis in the earliest lineages of terrestrial Fungi.</title>
        <authorList>
            <consortium name="DOE Joint Genome Institute"/>
            <person name="Uehling J."/>
            <person name="Gryganskyi A."/>
            <person name="Hameed K."/>
            <person name="Tschaplinski T."/>
            <person name="Misztal P."/>
            <person name="Wu S."/>
            <person name="Desiro A."/>
            <person name="Vande Pol N."/>
            <person name="Du Z.-Y."/>
            <person name="Zienkiewicz A."/>
            <person name="Zienkiewicz K."/>
            <person name="Morin E."/>
            <person name="Tisserant E."/>
            <person name="Splivallo R."/>
            <person name="Hainaut M."/>
            <person name="Henrissat B."/>
            <person name="Ohm R."/>
            <person name="Kuo A."/>
            <person name="Yan J."/>
            <person name="Lipzen A."/>
            <person name="Nolan M."/>
            <person name="Labutti K."/>
            <person name="Barry K."/>
            <person name="Goldstein A."/>
            <person name="Labbe J."/>
            <person name="Schadt C."/>
            <person name="Tuskan G."/>
            <person name="Grigoriev I."/>
            <person name="Martin F."/>
            <person name="Vilgalys R."/>
            <person name="Bonito G."/>
        </authorList>
    </citation>
    <scope>NUCLEOTIDE SEQUENCE [LARGE SCALE GENOMIC DNA]</scope>
    <source>
        <strain evidence="2 3">AG-77</strain>
    </source>
</reference>
<proteinExistence type="predicted"/>
<organism evidence="2 3">
    <name type="scientific">Linnemannia elongata AG-77</name>
    <dbReference type="NCBI Taxonomy" id="1314771"/>
    <lineage>
        <taxon>Eukaryota</taxon>
        <taxon>Fungi</taxon>
        <taxon>Fungi incertae sedis</taxon>
        <taxon>Mucoromycota</taxon>
        <taxon>Mortierellomycotina</taxon>
        <taxon>Mortierellomycetes</taxon>
        <taxon>Mortierellales</taxon>
        <taxon>Mortierellaceae</taxon>
        <taxon>Linnemannia</taxon>
    </lineage>
</organism>
<feature type="region of interest" description="Disordered" evidence="1">
    <location>
        <begin position="116"/>
        <end position="147"/>
    </location>
</feature>
<keyword evidence="3" id="KW-1185">Reference proteome</keyword>
<dbReference type="Proteomes" id="UP000078512">
    <property type="component" value="Unassembled WGS sequence"/>
</dbReference>
<name>A0A197K455_9FUNG</name>
<evidence type="ECO:0000313" key="3">
    <source>
        <dbReference type="Proteomes" id="UP000078512"/>
    </source>
</evidence>
<protein>
    <submittedName>
        <fullName evidence="2">Uncharacterized protein</fullName>
    </submittedName>
</protein>
<evidence type="ECO:0000313" key="2">
    <source>
        <dbReference type="EMBL" id="OAQ32265.1"/>
    </source>
</evidence>
<dbReference type="OrthoDB" id="2492032at2759"/>
<evidence type="ECO:0000256" key="1">
    <source>
        <dbReference type="SAM" id="MobiDB-lite"/>
    </source>
</evidence>
<gene>
    <name evidence="2" type="ORF">K457DRAFT_889840</name>
</gene>